<reference evidence="1 2" key="1">
    <citation type="submission" date="2015-04" db="EMBL/GenBank/DDBJ databases">
        <title>Genome sequence of aromatic hydrocarbons-degrading Sphingobium chungbukense DJ77.</title>
        <authorList>
            <person name="Kim Y.-C."/>
            <person name="Chae J.-C."/>
        </authorList>
    </citation>
    <scope>NUCLEOTIDE SEQUENCE [LARGE SCALE GENOMIC DNA]</scope>
    <source>
        <strain evidence="1 2">DJ77</strain>
    </source>
</reference>
<accession>A0A0M3AJP3</accession>
<gene>
    <name evidence="1" type="ORF">YP76_20030</name>
</gene>
<comment type="caution">
    <text evidence="1">The sequence shown here is derived from an EMBL/GenBank/DDBJ whole genome shotgun (WGS) entry which is preliminary data.</text>
</comment>
<dbReference type="RefSeq" id="WP_046765383.1">
    <property type="nucleotide sequence ID" value="NZ_LBIC01000010.1"/>
</dbReference>
<keyword evidence="2" id="KW-1185">Reference proteome</keyword>
<proteinExistence type="predicted"/>
<protein>
    <submittedName>
        <fullName evidence="1">Uncharacterized protein</fullName>
    </submittedName>
</protein>
<dbReference type="AlphaFoldDB" id="A0A0M3AJP3"/>
<sequence>MIVFSGLARVFRIMSAHAPACCDPAEICREAVQHCDEFGVGVDLRFRDVIIEARPGSDPVLLAAPFVDSDRTITRR</sequence>
<evidence type="ECO:0000313" key="1">
    <source>
        <dbReference type="EMBL" id="KKW90297.1"/>
    </source>
</evidence>
<name>A0A0M3AJP3_9SPHN</name>
<dbReference type="Proteomes" id="UP000033874">
    <property type="component" value="Unassembled WGS sequence"/>
</dbReference>
<dbReference type="PATRIC" id="fig|56193.3.peg.4210"/>
<organism evidence="1 2">
    <name type="scientific">Sphingobium chungbukense</name>
    <dbReference type="NCBI Taxonomy" id="56193"/>
    <lineage>
        <taxon>Bacteria</taxon>
        <taxon>Pseudomonadati</taxon>
        <taxon>Pseudomonadota</taxon>
        <taxon>Alphaproteobacteria</taxon>
        <taxon>Sphingomonadales</taxon>
        <taxon>Sphingomonadaceae</taxon>
        <taxon>Sphingobium</taxon>
    </lineage>
</organism>
<evidence type="ECO:0000313" key="2">
    <source>
        <dbReference type="Proteomes" id="UP000033874"/>
    </source>
</evidence>
<dbReference type="EMBL" id="LBIC01000010">
    <property type="protein sequence ID" value="KKW90297.1"/>
    <property type="molecule type" value="Genomic_DNA"/>
</dbReference>